<dbReference type="AlphaFoldDB" id="A0A0F8WD64"/>
<dbReference type="InterPro" id="IPR046462">
    <property type="entry name" value="TerL_nuclease"/>
</dbReference>
<name>A0A0F8WD64_9ZZZZ</name>
<protein>
    <submittedName>
        <fullName evidence="3">Uncharacterized protein</fullName>
    </submittedName>
</protein>
<dbReference type="GO" id="GO:0004519">
    <property type="term" value="F:endonuclease activity"/>
    <property type="evidence" value="ECO:0007669"/>
    <property type="project" value="InterPro"/>
</dbReference>
<evidence type="ECO:0000259" key="2">
    <source>
        <dbReference type="Pfam" id="PF20441"/>
    </source>
</evidence>
<evidence type="ECO:0000259" key="1">
    <source>
        <dbReference type="Pfam" id="PF03354"/>
    </source>
</evidence>
<feature type="domain" description="Terminase large subunit-like ATPase" evidence="1">
    <location>
        <begin position="25"/>
        <end position="106"/>
    </location>
</feature>
<feature type="non-terminal residue" evidence="3">
    <location>
        <position position="223"/>
    </location>
</feature>
<dbReference type="PANTHER" id="PTHR41287:SF1">
    <property type="entry name" value="PROTEIN YMFN"/>
    <property type="match status" value="1"/>
</dbReference>
<sequence>MVLQNEGLKARAQIFKGQAKAIQLTDHEDNIDEFGTYRVICSDAGSSHGFNTHIAVVDELHTQKNRELVDALETSTSARTSPLLVHITTSDFEREGSICNEKHAYASQVRDGIISDPEFLSCIYEATRDDDWTSEEVWYKANPNLGVSKSIEYMRQQCKKAQEVPSFENTFKRLDLNIRTEQDERWLVLEQWDACGASEVDPADLEGQPCFAGLDLASTTDIA</sequence>
<dbReference type="EMBL" id="LAZR01070038">
    <property type="protein sequence ID" value="KKK46055.1"/>
    <property type="molecule type" value="Genomic_DNA"/>
</dbReference>
<dbReference type="InterPro" id="IPR046461">
    <property type="entry name" value="TerL_ATPase"/>
</dbReference>
<feature type="domain" description="Terminase large subunit-like endonuclease" evidence="2">
    <location>
        <begin position="115"/>
        <end position="222"/>
    </location>
</feature>
<dbReference type="Pfam" id="PF20441">
    <property type="entry name" value="TerL_nuclease"/>
    <property type="match status" value="1"/>
</dbReference>
<reference evidence="3" key="1">
    <citation type="journal article" date="2015" name="Nature">
        <title>Complex archaea that bridge the gap between prokaryotes and eukaryotes.</title>
        <authorList>
            <person name="Spang A."/>
            <person name="Saw J.H."/>
            <person name="Jorgensen S.L."/>
            <person name="Zaremba-Niedzwiedzka K."/>
            <person name="Martijn J."/>
            <person name="Lind A.E."/>
            <person name="van Eijk R."/>
            <person name="Schleper C."/>
            <person name="Guy L."/>
            <person name="Ettema T.J."/>
        </authorList>
    </citation>
    <scope>NUCLEOTIDE SEQUENCE</scope>
</reference>
<gene>
    <name evidence="3" type="ORF">LCGC14_3164450</name>
</gene>
<dbReference type="InterPro" id="IPR005021">
    <property type="entry name" value="Terminase_largesu-like"/>
</dbReference>
<accession>A0A0F8WD64</accession>
<proteinExistence type="predicted"/>
<dbReference type="Pfam" id="PF03354">
    <property type="entry name" value="TerL_ATPase"/>
    <property type="match status" value="1"/>
</dbReference>
<dbReference type="PANTHER" id="PTHR41287">
    <property type="match status" value="1"/>
</dbReference>
<comment type="caution">
    <text evidence="3">The sequence shown here is derived from an EMBL/GenBank/DDBJ whole genome shotgun (WGS) entry which is preliminary data.</text>
</comment>
<evidence type="ECO:0000313" key="3">
    <source>
        <dbReference type="EMBL" id="KKK46055.1"/>
    </source>
</evidence>
<organism evidence="3">
    <name type="scientific">marine sediment metagenome</name>
    <dbReference type="NCBI Taxonomy" id="412755"/>
    <lineage>
        <taxon>unclassified sequences</taxon>
        <taxon>metagenomes</taxon>
        <taxon>ecological metagenomes</taxon>
    </lineage>
</organism>